<dbReference type="Pfam" id="PF00395">
    <property type="entry name" value="SLH"/>
    <property type="match status" value="3"/>
</dbReference>
<reference evidence="3 4" key="1">
    <citation type="submission" date="2019-12" db="EMBL/GenBank/DDBJ databases">
        <title>Paenibacillus sp. nov. sp. isolated from soil.</title>
        <authorList>
            <person name="Kim J."/>
            <person name="Jeong S.E."/>
            <person name="Jung H.S."/>
            <person name="Jeon C.O."/>
        </authorList>
    </citation>
    <scope>NUCLEOTIDE SEQUENCE [LARGE SCALE GENOMIC DNA]</scope>
    <source>
        <strain evidence="3 4">5J-6</strain>
    </source>
</reference>
<feature type="domain" description="SLH" evidence="2">
    <location>
        <begin position="165"/>
        <end position="228"/>
    </location>
</feature>
<gene>
    <name evidence="3" type="ORF">GQF01_31665</name>
</gene>
<dbReference type="RefSeq" id="WP_161411060.1">
    <property type="nucleotide sequence ID" value="NZ_WTUZ01000039.1"/>
</dbReference>
<sequence length="348" mass="37491">MKKNSRFVVIIWLCILILGSNMAVAEADTTPSFTLRTLESSIGIGHEVQVVVVGENLLDLYGFEINLNYDTKRLLFKNATSSIPGLSVPALVSGSQIRFGHTKVGATTPGDSGTIEMAAFTFESIAEGTGSVEINQVKLVNSAVVASTLKPKARIALDVSGTKVKQPMVFTDIAGHWAQENINRASMLDFINGYPDGTFRPEALITRAEFTVMLDRAVALLASGEQSLDFADLLGIPSWAQPAVFKAVSAGVINGYDDHTFRAANPISRAEMTVMIMRALGEDIDPQSTTDFADADEIPSWAHASIAQAVKKGLVQGREQHEFVPYANASRAEAVTLILALYDDIANR</sequence>
<accession>A0A6L8V8Y9</accession>
<name>A0A6L8V8Y9_9BACL</name>
<dbReference type="InterPro" id="IPR008965">
    <property type="entry name" value="CBM2/CBM3_carb-bd_dom_sf"/>
</dbReference>
<dbReference type="Gene3D" id="2.60.40.680">
    <property type="match status" value="1"/>
</dbReference>
<evidence type="ECO:0000313" key="4">
    <source>
        <dbReference type="Proteomes" id="UP000481087"/>
    </source>
</evidence>
<organism evidence="3 4">
    <name type="scientific">Paenibacillus silvestris</name>
    <dbReference type="NCBI Taxonomy" id="2606219"/>
    <lineage>
        <taxon>Bacteria</taxon>
        <taxon>Bacillati</taxon>
        <taxon>Bacillota</taxon>
        <taxon>Bacilli</taxon>
        <taxon>Bacillales</taxon>
        <taxon>Paenibacillaceae</taxon>
        <taxon>Paenibacillus</taxon>
    </lineage>
</organism>
<evidence type="ECO:0000259" key="2">
    <source>
        <dbReference type="PROSITE" id="PS51272"/>
    </source>
</evidence>
<dbReference type="PANTHER" id="PTHR43308">
    <property type="entry name" value="OUTER MEMBRANE PROTEIN ALPHA-RELATED"/>
    <property type="match status" value="1"/>
</dbReference>
<evidence type="ECO:0000256" key="1">
    <source>
        <dbReference type="SAM" id="SignalP"/>
    </source>
</evidence>
<dbReference type="InterPro" id="IPR051465">
    <property type="entry name" value="Cell_Envelope_Struct_Comp"/>
</dbReference>
<keyword evidence="4" id="KW-1185">Reference proteome</keyword>
<dbReference type="SUPFAM" id="SSF49384">
    <property type="entry name" value="Carbohydrate-binding domain"/>
    <property type="match status" value="1"/>
</dbReference>
<dbReference type="Proteomes" id="UP000481087">
    <property type="component" value="Unassembled WGS sequence"/>
</dbReference>
<dbReference type="GO" id="GO:0030246">
    <property type="term" value="F:carbohydrate binding"/>
    <property type="evidence" value="ECO:0007669"/>
    <property type="project" value="InterPro"/>
</dbReference>
<feature type="domain" description="SLH" evidence="2">
    <location>
        <begin position="292"/>
        <end position="348"/>
    </location>
</feature>
<feature type="signal peptide" evidence="1">
    <location>
        <begin position="1"/>
        <end position="25"/>
    </location>
</feature>
<dbReference type="CDD" id="cd08547">
    <property type="entry name" value="Type_II_cohesin"/>
    <property type="match status" value="1"/>
</dbReference>
<dbReference type="AlphaFoldDB" id="A0A6L8V8Y9"/>
<dbReference type="InterPro" id="IPR001119">
    <property type="entry name" value="SLH_dom"/>
</dbReference>
<proteinExistence type="predicted"/>
<keyword evidence="1" id="KW-0732">Signal</keyword>
<comment type="caution">
    <text evidence="3">The sequence shown here is derived from an EMBL/GenBank/DDBJ whole genome shotgun (WGS) entry which is preliminary data.</text>
</comment>
<feature type="chain" id="PRO_5038467629" description="SLH domain-containing protein" evidence="1">
    <location>
        <begin position="26"/>
        <end position="348"/>
    </location>
</feature>
<dbReference type="PANTHER" id="PTHR43308:SF5">
    <property type="entry name" value="S-LAYER PROTEIN _ PEPTIDOGLYCAN ENDO-BETA-N-ACETYLGLUCOSAMINIDASE"/>
    <property type="match status" value="1"/>
</dbReference>
<dbReference type="EMBL" id="WTUZ01000039">
    <property type="protein sequence ID" value="MZQ86674.1"/>
    <property type="molecule type" value="Genomic_DNA"/>
</dbReference>
<feature type="domain" description="SLH" evidence="2">
    <location>
        <begin position="230"/>
        <end position="290"/>
    </location>
</feature>
<dbReference type="PROSITE" id="PS51272">
    <property type="entry name" value="SLH"/>
    <property type="match status" value="3"/>
</dbReference>
<protein>
    <recommendedName>
        <fullName evidence="2">SLH domain-containing protein</fullName>
    </recommendedName>
</protein>
<evidence type="ECO:0000313" key="3">
    <source>
        <dbReference type="EMBL" id="MZQ86674.1"/>
    </source>
</evidence>